<dbReference type="EMBL" id="VJMH01000040">
    <property type="protein sequence ID" value="KAF0719932.1"/>
    <property type="molecule type" value="Genomic_DNA"/>
</dbReference>
<keyword evidence="1" id="KW-0812">Transmembrane</keyword>
<name>A0A485K5X4_9STRA</name>
<feature type="transmembrane region" description="Helical" evidence="1">
    <location>
        <begin position="14"/>
        <end position="30"/>
    </location>
</feature>
<keyword evidence="4" id="KW-1185">Reference proteome</keyword>
<dbReference type="EMBL" id="CAADRA010000040">
    <property type="protein sequence ID" value="VFT77913.1"/>
    <property type="molecule type" value="Genomic_DNA"/>
</dbReference>
<reference evidence="2" key="2">
    <citation type="submission" date="2019-06" db="EMBL/GenBank/DDBJ databases">
        <title>Genomics analysis of Aphanomyces spp. identifies a new class of oomycete effector associated with host adaptation.</title>
        <authorList>
            <person name="Gaulin E."/>
        </authorList>
    </citation>
    <scope>NUCLEOTIDE SEQUENCE</scope>
    <source>
        <strain evidence="2">CBS 578.67</strain>
    </source>
</reference>
<dbReference type="Proteomes" id="UP000332933">
    <property type="component" value="Unassembled WGS sequence"/>
</dbReference>
<dbReference type="OrthoDB" id="10528034at2759"/>
<evidence type="ECO:0000313" key="4">
    <source>
        <dbReference type="Proteomes" id="UP000332933"/>
    </source>
</evidence>
<sequence>MSCHTKHLDGSDNQAFVVVWGVSAVLAFAAPVDHRDSFHHTCAYVAVDFDVVCTSGVVSIGNEHRLAVLVGLCIAMTIVCFAVDKAKQPHLPLMSHMDSILLTAIAKYMFENGHWVQHGVLPRQSLGRHYGPSHTVQVGSTFYVFEIKTWRVFVFERPATSDDTCHSFDRALPLLF</sequence>
<gene>
    <name evidence="3" type="primary">Aste57867_688</name>
    <name evidence="2" type="ORF">As57867_000687</name>
    <name evidence="3" type="ORF">ASTE57867_688</name>
</gene>
<feature type="transmembrane region" description="Helical" evidence="1">
    <location>
        <begin position="66"/>
        <end position="84"/>
    </location>
</feature>
<proteinExistence type="predicted"/>
<keyword evidence="1" id="KW-0472">Membrane</keyword>
<evidence type="ECO:0000256" key="1">
    <source>
        <dbReference type="SAM" id="Phobius"/>
    </source>
</evidence>
<keyword evidence="1" id="KW-1133">Transmembrane helix</keyword>
<organism evidence="3 4">
    <name type="scientific">Aphanomyces stellatus</name>
    <dbReference type="NCBI Taxonomy" id="120398"/>
    <lineage>
        <taxon>Eukaryota</taxon>
        <taxon>Sar</taxon>
        <taxon>Stramenopiles</taxon>
        <taxon>Oomycota</taxon>
        <taxon>Saprolegniomycetes</taxon>
        <taxon>Saprolegniales</taxon>
        <taxon>Verrucalvaceae</taxon>
        <taxon>Aphanomyces</taxon>
    </lineage>
</organism>
<protein>
    <submittedName>
        <fullName evidence="3">Aste57867_688 protein</fullName>
    </submittedName>
</protein>
<evidence type="ECO:0000313" key="3">
    <source>
        <dbReference type="EMBL" id="VFT77913.1"/>
    </source>
</evidence>
<reference evidence="3 4" key="1">
    <citation type="submission" date="2019-03" db="EMBL/GenBank/DDBJ databases">
        <authorList>
            <person name="Gaulin E."/>
            <person name="Dumas B."/>
        </authorList>
    </citation>
    <scope>NUCLEOTIDE SEQUENCE [LARGE SCALE GENOMIC DNA]</scope>
    <source>
        <strain evidence="3">CBS 568.67</strain>
    </source>
</reference>
<evidence type="ECO:0000313" key="2">
    <source>
        <dbReference type="EMBL" id="KAF0719932.1"/>
    </source>
</evidence>
<accession>A0A485K5X4</accession>
<dbReference type="AlphaFoldDB" id="A0A485K5X4"/>